<evidence type="ECO:0000259" key="4">
    <source>
        <dbReference type="PROSITE" id="PS50977"/>
    </source>
</evidence>
<dbReference type="AlphaFoldDB" id="A0A0S4QWS3"/>
<gene>
    <name evidence="5" type="ORF">Ga0074812_13363</name>
</gene>
<dbReference type="InterPro" id="IPR009057">
    <property type="entry name" value="Homeodomain-like_sf"/>
</dbReference>
<proteinExistence type="predicted"/>
<dbReference type="InterPro" id="IPR050109">
    <property type="entry name" value="HTH-type_TetR-like_transc_reg"/>
</dbReference>
<dbReference type="SUPFAM" id="SSF46689">
    <property type="entry name" value="Homeodomain-like"/>
    <property type="match status" value="1"/>
</dbReference>
<evidence type="ECO:0000313" key="6">
    <source>
        <dbReference type="Proteomes" id="UP000198802"/>
    </source>
</evidence>
<accession>A0A0S4QWS3</accession>
<name>A0A0S4QWS3_9ACTN</name>
<dbReference type="GO" id="GO:0000976">
    <property type="term" value="F:transcription cis-regulatory region binding"/>
    <property type="evidence" value="ECO:0007669"/>
    <property type="project" value="TreeGrafter"/>
</dbReference>
<evidence type="ECO:0000256" key="3">
    <source>
        <dbReference type="SAM" id="MobiDB-lite"/>
    </source>
</evidence>
<evidence type="ECO:0000256" key="1">
    <source>
        <dbReference type="ARBA" id="ARBA00023125"/>
    </source>
</evidence>
<dbReference type="RefSeq" id="WP_091284381.1">
    <property type="nucleotide sequence ID" value="NZ_FAOZ01000033.1"/>
</dbReference>
<organism evidence="5 6">
    <name type="scientific">Parafrankia irregularis</name>
    <dbReference type="NCBI Taxonomy" id="795642"/>
    <lineage>
        <taxon>Bacteria</taxon>
        <taxon>Bacillati</taxon>
        <taxon>Actinomycetota</taxon>
        <taxon>Actinomycetes</taxon>
        <taxon>Frankiales</taxon>
        <taxon>Frankiaceae</taxon>
        <taxon>Parafrankia</taxon>
    </lineage>
</organism>
<dbReference type="Proteomes" id="UP000198802">
    <property type="component" value="Unassembled WGS sequence"/>
</dbReference>
<dbReference type="PANTHER" id="PTHR30055">
    <property type="entry name" value="HTH-TYPE TRANSCRIPTIONAL REGULATOR RUTR"/>
    <property type="match status" value="1"/>
</dbReference>
<feature type="DNA-binding region" description="H-T-H motif" evidence="2">
    <location>
        <begin position="49"/>
        <end position="68"/>
    </location>
</feature>
<dbReference type="PANTHER" id="PTHR30055:SF226">
    <property type="entry name" value="HTH-TYPE TRANSCRIPTIONAL REGULATOR PKSA"/>
    <property type="match status" value="1"/>
</dbReference>
<feature type="compositionally biased region" description="Low complexity" evidence="3">
    <location>
        <begin position="212"/>
        <end position="229"/>
    </location>
</feature>
<feature type="domain" description="HTH tetR-type" evidence="4">
    <location>
        <begin position="26"/>
        <end position="86"/>
    </location>
</feature>
<keyword evidence="1 2" id="KW-0238">DNA-binding</keyword>
<dbReference type="PROSITE" id="PS50977">
    <property type="entry name" value="HTH_TETR_2"/>
    <property type="match status" value="1"/>
</dbReference>
<reference evidence="6" key="1">
    <citation type="submission" date="2015-11" db="EMBL/GenBank/DDBJ databases">
        <authorList>
            <person name="Varghese N."/>
        </authorList>
    </citation>
    <scope>NUCLEOTIDE SEQUENCE [LARGE SCALE GENOMIC DNA]</scope>
    <source>
        <strain evidence="6">DSM 45899</strain>
    </source>
</reference>
<keyword evidence="6" id="KW-1185">Reference proteome</keyword>
<feature type="region of interest" description="Disordered" evidence="3">
    <location>
        <begin position="212"/>
        <end position="237"/>
    </location>
</feature>
<dbReference type="Gene3D" id="1.10.357.10">
    <property type="entry name" value="Tetracycline Repressor, domain 2"/>
    <property type="match status" value="1"/>
</dbReference>
<dbReference type="InterPro" id="IPR001647">
    <property type="entry name" value="HTH_TetR"/>
</dbReference>
<dbReference type="GO" id="GO:0003700">
    <property type="term" value="F:DNA-binding transcription factor activity"/>
    <property type="evidence" value="ECO:0007669"/>
    <property type="project" value="TreeGrafter"/>
</dbReference>
<sequence length="237" mass="24979">MTSRGTRRGGSIAPTRPASGAQERAERTRALIMEETVRCVVEEGFAAASAKHIAERAGVTWGVIQYHFGDRDGLLTAVVDASFDELRRRMAALGVPVGSVRDQVSALVEAAWAAFCTPASRASLEIAVATRSQRDAETGEHFALVAAELTRLGEELIAERQHHGDARAVGHLLWAALRGLVFAQLATREPLDTSRERAALVDLLAAHLEPAPAGVPPAGATPAGTTPAGEHLTGDVS</sequence>
<dbReference type="PRINTS" id="PR00455">
    <property type="entry name" value="HTHTETR"/>
</dbReference>
<protein>
    <submittedName>
        <fullName evidence="5">DNA-binding transcriptional regulator, AcrR family</fullName>
    </submittedName>
</protein>
<dbReference type="EMBL" id="FAOZ01000033">
    <property type="protein sequence ID" value="CUU59939.1"/>
    <property type="molecule type" value="Genomic_DNA"/>
</dbReference>
<feature type="region of interest" description="Disordered" evidence="3">
    <location>
        <begin position="1"/>
        <end position="25"/>
    </location>
</feature>
<evidence type="ECO:0000313" key="5">
    <source>
        <dbReference type="EMBL" id="CUU59939.1"/>
    </source>
</evidence>
<dbReference type="Pfam" id="PF00440">
    <property type="entry name" value="TetR_N"/>
    <property type="match status" value="1"/>
</dbReference>
<evidence type="ECO:0000256" key="2">
    <source>
        <dbReference type="PROSITE-ProRule" id="PRU00335"/>
    </source>
</evidence>